<reference evidence="1" key="1">
    <citation type="submission" date="2021-05" db="EMBL/GenBank/DDBJ databases">
        <authorList>
            <person name="Pan Q."/>
            <person name="Jouanno E."/>
            <person name="Zahm M."/>
            <person name="Klopp C."/>
            <person name="Cabau C."/>
            <person name="Louis A."/>
            <person name="Berthelot C."/>
            <person name="Parey E."/>
            <person name="Roest Crollius H."/>
            <person name="Montfort J."/>
            <person name="Robinson-Rechavi M."/>
            <person name="Bouchez O."/>
            <person name="Lampietro C."/>
            <person name="Lopez Roques C."/>
            <person name="Donnadieu C."/>
            <person name="Postlethwait J."/>
            <person name="Bobe J."/>
            <person name="Dillon D."/>
            <person name="Chandos A."/>
            <person name="von Hippel F."/>
            <person name="Guiguen Y."/>
        </authorList>
    </citation>
    <scope>NUCLEOTIDE SEQUENCE</scope>
    <source>
        <strain evidence="1">YG-Jan2019</strain>
    </source>
</reference>
<gene>
    <name evidence="1" type="ORF">DPEC_G00178310</name>
</gene>
<dbReference type="EMBL" id="CM055741">
    <property type="protein sequence ID" value="KAJ8002286.1"/>
    <property type="molecule type" value="Genomic_DNA"/>
</dbReference>
<organism evidence="1 2">
    <name type="scientific">Dallia pectoralis</name>
    <name type="common">Alaska blackfish</name>
    <dbReference type="NCBI Taxonomy" id="75939"/>
    <lineage>
        <taxon>Eukaryota</taxon>
        <taxon>Metazoa</taxon>
        <taxon>Chordata</taxon>
        <taxon>Craniata</taxon>
        <taxon>Vertebrata</taxon>
        <taxon>Euteleostomi</taxon>
        <taxon>Actinopterygii</taxon>
        <taxon>Neopterygii</taxon>
        <taxon>Teleostei</taxon>
        <taxon>Protacanthopterygii</taxon>
        <taxon>Esociformes</taxon>
        <taxon>Umbridae</taxon>
        <taxon>Dallia</taxon>
    </lineage>
</organism>
<sequence length="165" mass="18697">MPAPLRGRSVGTLCWRMMWSQNNPHFVLQGNLDRSWRRLGSLAPSNCSSCFLLSVVATLVTNTNRHRAKKQAVKKDPWRPISLTDMFLAIAQALHISDPEEDAENEKKRGPAGFDKLCKIKPLYQSIVEACKVYFQPAQNLSIDERMVASKARTGLKQYMHNKPT</sequence>
<evidence type="ECO:0000313" key="2">
    <source>
        <dbReference type="Proteomes" id="UP001157502"/>
    </source>
</evidence>
<accession>A0ACC2GFJ2</accession>
<protein>
    <submittedName>
        <fullName evidence="1">Uncharacterized protein</fullName>
    </submittedName>
</protein>
<name>A0ACC2GFJ2_DALPE</name>
<keyword evidence="2" id="KW-1185">Reference proteome</keyword>
<comment type="caution">
    <text evidence="1">The sequence shown here is derived from an EMBL/GenBank/DDBJ whole genome shotgun (WGS) entry which is preliminary data.</text>
</comment>
<dbReference type="Proteomes" id="UP001157502">
    <property type="component" value="Chromosome 14"/>
</dbReference>
<proteinExistence type="predicted"/>
<evidence type="ECO:0000313" key="1">
    <source>
        <dbReference type="EMBL" id="KAJ8002286.1"/>
    </source>
</evidence>